<evidence type="ECO:0000313" key="2">
    <source>
        <dbReference type="EMBL" id="RKP43391.1"/>
    </source>
</evidence>
<keyword evidence="1" id="KW-0472">Membrane</keyword>
<keyword evidence="1" id="KW-0812">Transmembrane</keyword>
<protein>
    <recommendedName>
        <fullName evidence="4">Transmembrane protein</fullName>
    </recommendedName>
</protein>
<sequence>MKIKGGVILELVVNLLLPWLVYRLALPHFGRVGALYASAVPPLAWSVAEFVKSRRLDALSALVLLGIALSIIFMALGGNPRVLLVRESLVSGAIGTAFLLSLLLEQPLAFYLARATIAREQAGGAARFETLWNERPRLRASLRLMTLVWGTALTAETLLRCWLAWHWSVERCLIVLPFISYSIYGGLMLWTFWFRGRLREREGASKDGLK</sequence>
<feature type="transmembrane region" description="Helical" evidence="1">
    <location>
        <begin position="7"/>
        <end position="26"/>
    </location>
</feature>
<feature type="transmembrane region" description="Helical" evidence="1">
    <location>
        <begin position="58"/>
        <end position="77"/>
    </location>
</feature>
<evidence type="ECO:0000256" key="1">
    <source>
        <dbReference type="SAM" id="Phobius"/>
    </source>
</evidence>
<dbReference type="NCBIfam" id="NF041646">
    <property type="entry name" value="VC0807_fam"/>
    <property type="match status" value="1"/>
</dbReference>
<dbReference type="OrthoDB" id="7062026at2"/>
<dbReference type="EMBL" id="RBZV01000022">
    <property type="protein sequence ID" value="RKP43391.1"/>
    <property type="molecule type" value="Genomic_DNA"/>
</dbReference>
<feature type="transmembrane region" description="Helical" evidence="1">
    <location>
        <begin position="173"/>
        <end position="193"/>
    </location>
</feature>
<keyword evidence="3" id="KW-1185">Reference proteome</keyword>
<name>A0A494X178_9BURK</name>
<proteinExistence type="predicted"/>
<organism evidence="2 3">
    <name type="scientific">Trinickia fusca</name>
    <dbReference type="NCBI Taxonomy" id="2419777"/>
    <lineage>
        <taxon>Bacteria</taxon>
        <taxon>Pseudomonadati</taxon>
        <taxon>Pseudomonadota</taxon>
        <taxon>Betaproteobacteria</taxon>
        <taxon>Burkholderiales</taxon>
        <taxon>Burkholderiaceae</taxon>
        <taxon>Trinickia</taxon>
    </lineage>
</organism>
<evidence type="ECO:0000313" key="3">
    <source>
        <dbReference type="Proteomes" id="UP000280434"/>
    </source>
</evidence>
<dbReference type="RefSeq" id="WP_121281816.1">
    <property type="nucleotide sequence ID" value="NZ_RBZV01000022.1"/>
</dbReference>
<gene>
    <name evidence="2" type="ORF">D7S89_26350</name>
</gene>
<dbReference type="Proteomes" id="UP000280434">
    <property type="component" value="Unassembled WGS sequence"/>
</dbReference>
<feature type="transmembrane region" description="Helical" evidence="1">
    <location>
        <begin position="144"/>
        <end position="167"/>
    </location>
</feature>
<feature type="transmembrane region" description="Helical" evidence="1">
    <location>
        <begin position="89"/>
        <end position="113"/>
    </location>
</feature>
<comment type="caution">
    <text evidence="2">The sequence shown here is derived from an EMBL/GenBank/DDBJ whole genome shotgun (WGS) entry which is preliminary data.</text>
</comment>
<accession>A0A494X178</accession>
<dbReference type="AlphaFoldDB" id="A0A494X178"/>
<reference evidence="2 3" key="1">
    <citation type="submission" date="2018-10" db="EMBL/GenBank/DDBJ databases">
        <title>Paraburkholderia sp. 7MK8-2, isolated from soil.</title>
        <authorList>
            <person name="Gao Z.-H."/>
            <person name="Qiu L.-H."/>
        </authorList>
    </citation>
    <scope>NUCLEOTIDE SEQUENCE [LARGE SCALE GENOMIC DNA]</scope>
    <source>
        <strain evidence="2 3">7MK8-2</strain>
    </source>
</reference>
<feature type="transmembrane region" description="Helical" evidence="1">
    <location>
        <begin position="32"/>
        <end position="51"/>
    </location>
</feature>
<keyword evidence="1" id="KW-1133">Transmembrane helix</keyword>
<evidence type="ECO:0008006" key="4">
    <source>
        <dbReference type="Google" id="ProtNLM"/>
    </source>
</evidence>